<keyword evidence="1" id="KW-0472">Membrane</keyword>
<evidence type="ECO:0000313" key="3">
    <source>
        <dbReference type="Proteomes" id="UP000239007"/>
    </source>
</evidence>
<keyword evidence="1" id="KW-0812">Transmembrane</keyword>
<keyword evidence="1" id="KW-1133">Transmembrane helix</keyword>
<dbReference type="RefSeq" id="WP_105053035.1">
    <property type="nucleotide sequence ID" value="NZ_BMYG01000001.1"/>
</dbReference>
<proteinExistence type="predicted"/>
<reference evidence="2 3" key="1">
    <citation type="submission" date="2016-12" db="EMBL/GenBank/DDBJ databases">
        <title>Diversity of luminous bacteria.</title>
        <authorList>
            <person name="Yoshizawa S."/>
            <person name="Kogure K."/>
        </authorList>
    </citation>
    <scope>NUCLEOTIDE SEQUENCE [LARGE SCALE GENOMIC DNA]</scope>
    <source>
        <strain evidence="2 3">SA4-48</strain>
    </source>
</reference>
<dbReference type="AlphaFoldDB" id="A0A2S7UXT8"/>
<protein>
    <submittedName>
        <fullName evidence="2">Uncharacterized protein</fullName>
    </submittedName>
</protein>
<gene>
    <name evidence="2" type="ORF">BTO11_13230</name>
</gene>
<dbReference type="Proteomes" id="UP000239007">
    <property type="component" value="Unassembled WGS sequence"/>
</dbReference>
<organism evidence="2 3">
    <name type="scientific">Psychrosphaera saromensis</name>
    <dbReference type="NCBI Taxonomy" id="716813"/>
    <lineage>
        <taxon>Bacteria</taxon>
        <taxon>Pseudomonadati</taxon>
        <taxon>Pseudomonadota</taxon>
        <taxon>Gammaproteobacteria</taxon>
        <taxon>Alteromonadales</taxon>
        <taxon>Pseudoalteromonadaceae</taxon>
        <taxon>Psychrosphaera</taxon>
    </lineage>
</organism>
<evidence type="ECO:0000256" key="1">
    <source>
        <dbReference type="SAM" id="Phobius"/>
    </source>
</evidence>
<sequence length="203" mass="22918">MIGKFFISFVLILAYLVLPALFLISLEPLLGTSFVIGSIIAIVIGFIPFMIFVSKKVFAFKAENTPAISTDEMKDKIRHIEIEGSTFAVEFKDDIMVLTPPVLDARFISLYSAERYKMTYYMKLWFNEKTNTVRFKDHLVSSSSILGINNFSFNISAQSGFVTASVTLLDSTGELTQFSNSKLHKELIKVVTQNGWNLNLKIF</sequence>
<feature type="transmembrane region" description="Helical" evidence="1">
    <location>
        <begin position="5"/>
        <end position="24"/>
    </location>
</feature>
<name>A0A2S7UXT8_9GAMM</name>
<comment type="caution">
    <text evidence="2">The sequence shown here is derived from an EMBL/GenBank/DDBJ whole genome shotgun (WGS) entry which is preliminary data.</text>
</comment>
<feature type="transmembrane region" description="Helical" evidence="1">
    <location>
        <begin position="30"/>
        <end position="53"/>
    </location>
</feature>
<dbReference type="EMBL" id="MSCH01000003">
    <property type="protein sequence ID" value="PQJ54515.1"/>
    <property type="molecule type" value="Genomic_DNA"/>
</dbReference>
<evidence type="ECO:0000313" key="2">
    <source>
        <dbReference type="EMBL" id="PQJ54515.1"/>
    </source>
</evidence>
<dbReference type="OrthoDB" id="9896139at2"/>
<keyword evidence="3" id="KW-1185">Reference proteome</keyword>
<accession>A0A2S7UXT8</accession>